<organism evidence="3 4">
    <name type="scientific">Ephemerocybe angulata</name>
    <dbReference type="NCBI Taxonomy" id="980116"/>
    <lineage>
        <taxon>Eukaryota</taxon>
        <taxon>Fungi</taxon>
        <taxon>Dikarya</taxon>
        <taxon>Basidiomycota</taxon>
        <taxon>Agaricomycotina</taxon>
        <taxon>Agaricomycetes</taxon>
        <taxon>Agaricomycetidae</taxon>
        <taxon>Agaricales</taxon>
        <taxon>Agaricineae</taxon>
        <taxon>Psathyrellaceae</taxon>
        <taxon>Ephemerocybe</taxon>
    </lineage>
</organism>
<dbReference type="Pfam" id="PF19343">
    <property type="entry name" value="HAM1_N"/>
    <property type="match status" value="1"/>
</dbReference>
<dbReference type="OrthoDB" id="19394at2759"/>
<feature type="compositionally biased region" description="Basic and acidic residues" evidence="1">
    <location>
        <begin position="204"/>
        <end position="225"/>
    </location>
</feature>
<reference evidence="3 4" key="1">
    <citation type="submission" date="2020-07" db="EMBL/GenBank/DDBJ databases">
        <title>Comparative genomics of pyrophilous fungi reveals a link between fire events and developmental genes.</title>
        <authorList>
            <consortium name="DOE Joint Genome Institute"/>
            <person name="Steindorff A.S."/>
            <person name="Carver A."/>
            <person name="Calhoun S."/>
            <person name="Stillman K."/>
            <person name="Liu H."/>
            <person name="Lipzen A."/>
            <person name="Pangilinan J."/>
            <person name="Labutti K."/>
            <person name="Bruns T.D."/>
            <person name="Grigoriev I.V."/>
        </authorList>
    </citation>
    <scope>NUCLEOTIDE SEQUENCE [LARGE SCALE GENOMIC DNA]</scope>
    <source>
        <strain evidence="3 4">CBS 144469</strain>
    </source>
</reference>
<gene>
    <name evidence="3" type="ORF">DFP72DRAFT_1062953</name>
</gene>
<proteinExistence type="predicted"/>
<evidence type="ECO:0000313" key="3">
    <source>
        <dbReference type="EMBL" id="KAF6760573.1"/>
    </source>
</evidence>
<dbReference type="EMBL" id="JACGCI010000012">
    <property type="protein sequence ID" value="KAF6760573.1"/>
    <property type="molecule type" value="Genomic_DNA"/>
</dbReference>
<dbReference type="InterPro" id="IPR045967">
    <property type="entry name" value="HAM1-like_N"/>
</dbReference>
<dbReference type="AlphaFoldDB" id="A0A8H6I7Y6"/>
<feature type="compositionally biased region" description="Low complexity" evidence="1">
    <location>
        <begin position="166"/>
        <end position="188"/>
    </location>
</feature>
<keyword evidence="4" id="KW-1185">Reference proteome</keyword>
<evidence type="ECO:0000256" key="1">
    <source>
        <dbReference type="SAM" id="MobiDB-lite"/>
    </source>
</evidence>
<sequence length="321" mass="34694">MAATTERARHGRGGGRDSEIDVVELQDEVQPWENEAVQTLFLTNSEVRKLFRTSLIGQDLLIIGAAKAAETLAAHARPRRRDHALQFHTANGRTAGLSTSSSTPPCAKPRDLLFDASGERFQFKPALWKDVRAVILPELIQKVLDEPAPGRILTYTPLSRLAISPSPASSTATTCSTSSSRTSHSKAAIVEPMETTMRQTRSTTHAEKSAAEEAIKREDGPKGDEGRCSHCILDCHTKHVPAATTPPTASAPAVPAAPAKHTFAQILTPTTYPAAHSNVTAPEHRSLTPIEDEKITKKVAAQVLESTADRTRRVIRRSSIG</sequence>
<feature type="domain" description="HAM1-like N-terminal" evidence="2">
    <location>
        <begin position="110"/>
        <end position="148"/>
    </location>
</feature>
<evidence type="ECO:0000259" key="2">
    <source>
        <dbReference type="Pfam" id="PF19343"/>
    </source>
</evidence>
<name>A0A8H6I7Y6_9AGAR</name>
<comment type="caution">
    <text evidence="3">The sequence shown here is derived from an EMBL/GenBank/DDBJ whole genome shotgun (WGS) entry which is preliminary data.</text>
</comment>
<dbReference type="Proteomes" id="UP000521943">
    <property type="component" value="Unassembled WGS sequence"/>
</dbReference>
<accession>A0A8H6I7Y6</accession>
<evidence type="ECO:0000313" key="4">
    <source>
        <dbReference type="Proteomes" id="UP000521943"/>
    </source>
</evidence>
<feature type="region of interest" description="Disordered" evidence="1">
    <location>
        <begin position="166"/>
        <end position="225"/>
    </location>
</feature>
<protein>
    <recommendedName>
        <fullName evidence="2">HAM1-like N-terminal domain-containing protein</fullName>
    </recommendedName>
</protein>